<dbReference type="PANTHER" id="PTHR21503">
    <property type="entry name" value="F-BOX-CONTAINING HYPOTHETICAL PROTEIN C.ELEGANS"/>
    <property type="match status" value="1"/>
</dbReference>
<dbReference type="AlphaFoldDB" id="A0A2G5UHX3"/>
<dbReference type="Proteomes" id="UP000230233">
    <property type="component" value="Chromosome III"/>
</dbReference>
<keyword evidence="2" id="KW-1185">Reference proteome</keyword>
<reference evidence="2" key="1">
    <citation type="submission" date="2017-10" db="EMBL/GenBank/DDBJ databases">
        <title>Rapid genome shrinkage in a self-fertile nematode reveals novel sperm competition proteins.</title>
        <authorList>
            <person name="Yin D."/>
            <person name="Schwarz E.M."/>
            <person name="Thomas C.G."/>
            <person name="Felde R.L."/>
            <person name="Korf I.F."/>
            <person name="Cutter A.D."/>
            <person name="Schartner C.M."/>
            <person name="Ralston E.J."/>
            <person name="Meyer B.J."/>
            <person name="Haag E.S."/>
        </authorList>
    </citation>
    <scope>NUCLEOTIDE SEQUENCE [LARGE SCALE GENOMIC DNA]</scope>
    <source>
        <strain evidence="2">JU1422</strain>
    </source>
</reference>
<name>A0A2G5UHX3_9PELO</name>
<sequence length="115" mass="13267">MSDLIKFVNRWNSGDAFQNLEYLTIELCLDAMPRNEILNAIGAKYISPTKKPPTHTLPKRFIEYVDAEPKTNPITSHTYVVRETDSFVASILIQEKTLSFGAWNKTEKEFLRMVE</sequence>
<evidence type="ECO:0000313" key="2">
    <source>
        <dbReference type="Proteomes" id="UP000230233"/>
    </source>
</evidence>
<protein>
    <recommendedName>
        <fullName evidence="3">F-box associated domain-containing protein</fullName>
    </recommendedName>
</protein>
<comment type="caution">
    <text evidence="1">The sequence shown here is derived from an EMBL/GenBank/DDBJ whole genome shotgun (WGS) entry which is preliminary data.</text>
</comment>
<dbReference type="PANTHER" id="PTHR21503:SF8">
    <property type="entry name" value="F-BOX ASSOCIATED DOMAIN-CONTAINING PROTEIN-RELATED"/>
    <property type="match status" value="1"/>
</dbReference>
<accession>A0A2G5UHX3</accession>
<dbReference type="EMBL" id="PDUG01000003">
    <property type="protein sequence ID" value="PIC38806.1"/>
    <property type="molecule type" value="Genomic_DNA"/>
</dbReference>
<evidence type="ECO:0000313" key="1">
    <source>
        <dbReference type="EMBL" id="PIC38806.1"/>
    </source>
</evidence>
<evidence type="ECO:0008006" key="3">
    <source>
        <dbReference type="Google" id="ProtNLM"/>
    </source>
</evidence>
<gene>
    <name evidence="1" type="primary">Cnig_chr_III.g10694</name>
    <name evidence="1" type="ORF">B9Z55_010694</name>
</gene>
<proteinExistence type="predicted"/>
<organism evidence="1 2">
    <name type="scientific">Caenorhabditis nigoni</name>
    <dbReference type="NCBI Taxonomy" id="1611254"/>
    <lineage>
        <taxon>Eukaryota</taxon>
        <taxon>Metazoa</taxon>
        <taxon>Ecdysozoa</taxon>
        <taxon>Nematoda</taxon>
        <taxon>Chromadorea</taxon>
        <taxon>Rhabditida</taxon>
        <taxon>Rhabditina</taxon>
        <taxon>Rhabditomorpha</taxon>
        <taxon>Rhabditoidea</taxon>
        <taxon>Rhabditidae</taxon>
        <taxon>Peloderinae</taxon>
        <taxon>Caenorhabditis</taxon>
    </lineage>
</organism>